<dbReference type="SUPFAM" id="SSF142906">
    <property type="entry name" value="YjbR-like"/>
    <property type="match status" value="1"/>
</dbReference>
<dbReference type="Gene3D" id="3.90.1150.30">
    <property type="match status" value="1"/>
</dbReference>
<keyword evidence="2" id="KW-1185">Reference proteome</keyword>
<protein>
    <submittedName>
        <fullName evidence="1">MmcQ/YjbR family DNA-binding protein</fullName>
    </submittedName>
</protein>
<dbReference type="Proteomes" id="UP001172082">
    <property type="component" value="Unassembled WGS sequence"/>
</dbReference>
<dbReference type="RefSeq" id="WP_346753871.1">
    <property type="nucleotide sequence ID" value="NZ_JAUJEA010000008.1"/>
</dbReference>
<sequence length="117" mass="13367">MNIEEFREYCIDKKGATESFPFGKLPEVLVFKVMGKMFTATDIDTFESISLKCDPDLVDELRASYDAVTVPAYMSKKHWNRVVMDGTIPDDLIKQWIDNSYQLVVAGLPKKLKEALQ</sequence>
<comment type="caution">
    <text evidence="1">The sequence shown here is derived from an EMBL/GenBank/DDBJ whole genome shotgun (WGS) entry which is preliminary data.</text>
</comment>
<keyword evidence="1" id="KW-0238">DNA-binding</keyword>
<name>A0ABT8KTZ9_9BACT</name>
<accession>A0ABT8KTZ9</accession>
<dbReference type="InterPro" id="IPR038056">
    <property type="entry name" value="YjbR-like_sf"/>
</dbReference>
<reference evidence="1" key="1">
    <citation type="submission" date="2023-06" db="EMBL/GenBank/DDBJ databases">
        <title>Genomic of Parafulvivirga corallium.</title>
        <authorList>
            <person name="Wang G."/>
        </authorList>
    </citation>
    <scope>NUCLEOTIDE SEQUENCE</scope>
    <source>
        <strain evidence="1">BMA10</strain>
    </source>
</reference>
<dbReference type="PANTHER" id="PTHR35145">
    <property type="entry name" value="CYTOPLASMIC PROTEIN-RELATED"/>
    <property type="match status" value="1"/>
</dbReference>
<organism evidence="1 2">
    <name type="scientific">Splendidivirga corallicola</name>
    <dbReference type="NCBI Taxonomy" id="3051826"/>
    <lineage>
        <taxon>Bacteria</taxon>
        <taxon>Pseudomonadati</taxon>
        <taxon>Bacteroidota</taxon>
        <taxon>Cytophagia</taxon>
        <taxon>Cytophagales</taxon>
        <taxon>Splendidivirgaceae</taxon>
        <taxon>Splendidivirga</taxon>
    </lineage>
</organism>
<proteinExistence type="predicted"/>
<dbReference type="PANTHER" id="PTHR35145:SF1">
    <property type="entry name" value="CYTOPLASMIC PROTEIN"/>
    <property type="match status" value="1"/>
</dbReference>
<dbReference type="Pfam" id="PF04237">
    <property type="entry name" value="YjbR"/>
    <property type="match status" value="1"/>
</dbReference>
<dbReference type="GO" id="GO:0003677">
    <property type="term" value="F:DNA binding"/>
    <property type="evidence" value="ECO:0007669"/>
    <property type="project" value="UniProtKB-KW"/>
</dbReference>
<dbReference type="EMBL" id="JAUJEA010000008">
    <property type="protein sequence ID" value="MDN5203848.1"/>
    <property type="molecule type" value="Genomic_DNA"/>
</dbReference>
<evidence type="ECO:0000313" key="2">
    <source>
        <dbReference type="Proteomes" id="UP001172082"/>
    </source>
</evidence>
<gene>
    <name evidence="1" type="ORF">QQ008_20825</name>
</gene>
<evidence type="ECO:0000313" key="1">
    <source>
        <dbReference type="EMBL" id="MDN5203848.1"/>
    </source>
</evidence>
<dbReference type="InterPro" id="IPR007351">
    <property type="entry name" value="YjbR"/>
</dbReference>
<dbReference type="InterPro" id="IPR058532">
    <property type="entry name" value="YjbR/MT2646/Rv2570-like"/>
</dbReference>